<dbReference type="Pfam" id="PF04081">
    <property type="entry name" value="DNA_pol_delta_4"/>
    <property type="match status" value="1"/>
</dbReference>
<keyword evidence="3" id="KW-1185">Reference proteome</keyword>
<comment type="caution">
    <text evidence="2">The sequence shown here is derived from an EMBL/GenBank/DDBJ whole genome shotgun (WGS) entry which is preliminary data.</text>
</comment>
<dbReference type="InterPro" id="IPR007218">
    <property type="entry name" value="DNA_pol_delta_4"/>
</dbReference>
<evidence type="ECO:0000313" key="2">
    <source>
        <dbReference type="EMBL" id="CCG81598.1"/>
    </source>
</evidence>
<reference evidence="2 3" key="1">
    <citation type="journal article" date="2013" name="MBio">
        <title>Genome sequencing of the plant pathogen Taphrina deformans, the causal agent of peach leaf curl.</title>
        <authorList>
            <person name="Cisse O.H."/>
            <person name="Almeida J.M.G.C.F."/>
            <person name="Fonseca A."/>
            <person name="Kumar A.A."/>
            <person name="Salojaervi J."/>
            <person name="Overmyer K."/>
            <person name="Hauser P.M."/>
            <person name="Pagni M."/>
        </authorList>
    </citation>
    <scope>NUCLEOTIDE SEQUENCE [LARGE SCALE GENOMIC DNA]</scope>
    <source>
        <strain evidence="3">PYCC 5710 / ATCC 11124 / CBS 356.35 / IMI 108563 / JCM 9778 / NBRC 8474</strain>
    </source>
</reference>
<evidence type="ECO:0000313" key="3">
    <source>
        <dbReference type="Proteomes" id="UP000013776"/>
    </source>
</evidence>
<dbReference type="PANTHER" id="PTHR14303:SF0">
    <property type="entry name" value="DNA POLYMERASE DELTA SUBUNIT 4"/>
    <property type="match status" value="1"/>
</dbReference>
<feature type="region of interest" description="Disordered" evidence="1">
    <location>
        <begin position="36"/>
        <end position="72"/>
    </location>
</feature>
<evidence type="ECO:0000256" key="1">
    <source>
        <dbReference type="SAM" id="MobiDB-lite"/>
    </source>
</evidence>
<dbReference type="PANTHER" id="PTHR14303">
    <property type="entry name" value="DNA POLYMERASE DELTA SUBUNIT 4"/>
    <property type="match status" value="1"/>
</dbReference>
<gene>
    <name evidence="2" type="ORF">TAPDE_001248</name>
</gene>
<dbReference type="VEuPathDB" id="FungiDB:TAPDE_001248"/>
<dbReference type="STRING" id="1097556.R4XE36"/>
<accession>R4XE36</accession>
<sequence>MPAKSKAPKRLGSTSSFNSFRVSKSVPKAILKNVKAPVTRQESSDDVKISLDTSSSLDSSEQAQLTEVDAKSPPEVEELKVVLPQLDENDEEIVRAADLIRSAKKTPALHTRPTNVETILRDFDLTGKYGPCVGISRLDRYNRAVAMKMNPPVEVGKILNTQQAQEQAEYKHDLFYGRL</sequence>
<protein>
    <submittedName>
        <fullName evidence="2">DNA polymerase delta subunit 4</fullName>
    </submittedName>
</protein>
<dbReference type="eggNOG" id="ENOG502SC9I">
    <property type="taxonomic scope" value="Eukaryota"/>
</dbReference>
<dbReference type="EMBL" id="CAHR02000046">
    <property type="protein sequence ID" value="CCG81598.1"/>
    <property type="molecule type" value="Genomic_DNA"/>
</dbReference>
<dbReference type="GO" id="GO:0043625">
    <property type="term" value="C:delta DNA polymerase complex"/>
    <property type="evidence" value="ECO:0007669"/>
    <property type="project" value="TreeGrafter"/>
</dbReference>
<dbReference type="GO" id="GO:0006261">
    <property type="term" value="P:DNA-templated DNA replication"/>
    <property type="evidence" value="ECO:0007669"/>
    <property type="project" value="TreeGrafter"/>
</dbReference>
<dbReference type="Proteomes" id="UP000013776">
    <property type="component" value="Unassembled WGS sequence"/>
</dbReference>
<dbReference type="GO" id="GO:0000731">
    <property type="term" value="P:DNA synthesis involved in DNA repair"/>
    <property type="evidence" value="ECO:0007669"/>
    <property type="project" value="InterPro"/>
</dbReference>
<organism evidence="2 3">
    <name type="scientific">Taphrina deformans (strain PYCC 5710 / ATCC 11124 / CBS 356.35 / IMI 108563 / JCM 9778 / NBRC 8474)</name>
    <name type="common">Peach leaf curl fungus</name>
    <name type="synonym">Lalaria deformans</name>
    <dbReference type="NCBI Taxonomy" id="1097556"/>
    <lineage>
        <taxon>Eukaryota</taxon>
        <taxon>Fungi</taxon>
        <taxon>Dikarya</taxon>
        <taxon>Ascomycota</taxon>
        <taxon>Taphrinomycotina</taxon>
        <taxon>Taphrinomycetes</taxon>
        <taxon>Taphrinales</taxon>
        <taxon>Taphrinaceae</taxon>
        <taxon>Taphrina</taxon>
    </lineage>
</organism>
<dbReference type="OrthoDB" id="337486at2759"/>
<dbReference type="GO" id="GO:0003887">
    <property type="term" value="F:DNA-directed DNA polymerase activity"/>
    <property type="evidence" value="ECO:0007669"/>
    <property type="project" value="TreeGrafter"/>
</dbReference>
<feature type="compositionally biased region" description="Low complexity" evidence="1">
    <location>
        <begin position="50"/>
        <end position="60"/>
    </location>
</feature>
<proteinExistence type="predicted"/>
<dbReference type="AlphaFoldDB" id="R4XE36"/>
<name>R4XE36_TAPDE</name>